<dbReference type="Gramene" id="TVU23678">
    <property type="protein sequence ID" value="TVU23678"/>
    <property type="gene ID" value="EJB05_26057"/>
</dbReference>
<feature type="region of interest" description="Disordered" evidence="1">
    <location>
        <begin position="1"/>
        <end position="38"/>
    </location>
</feature>
<evidence type="ECO:0000313" key="2">
    <source>
        <dbReference type="EMBL" id="TVU23678.1"/>
    </source>
</evidence>
<accession>A0A5J9UK63</accession>
<name>A0A5J9UK63_9POAL</name>
<dbReference type="EMBL" id="RWGY01000013">
    <property type="protein sequence ID" value="TVU23678.1"/>
    <property type="molecule type" value="Genomic_DNA"/>
</dbReference>
<organism evidence="2 3">
    <name type="scientific">Eragrostis curvula</name>
    <name type="common">weeping love grass</name>
    <dbReference type="NCBI Taxonomy" id="38414"/>
    <lineage>
        <taxon>Eukaryota</taxon>
        <taxon>Viridiplantae</taxon>
        <taxon>Streptophyta</taxon>
        <taxon>Embryophyta</taxon>
        <taxon>Tracheophyta</taxon>
        <taxon>Spermatophyta</taxon>
        <taxon>Magnoliopsida</taxon>
        <taxon>Liliopsida</taxon>
        <taxon>Poales</taxon>
        <taxon>Poaceae</taxon>
        <taxon>PACMAD clade</taxon>
        <taxon>Chloridoideae</taxon>
        <taxon>Eragrostideae</taxon>
        <taxon>Eragrostidinae</taxon>
        <taxon>Eragrostis</taxon>
    </lineage>
</organism>
<keyword evidence="3" id="KW-1185">Reference proteome</keyword>
<sequence length="94" mass="10686">MEAPAVAALPSAAAPSSSSTPPRRRTTTRSCSRRSSRRRRNWTIARWRSGRCQFSSRTRRWEEKVFVRDGDAAGTVGELLLEDDPSYYFSDSRC</sequence>
<reference evidence="2 3" key="1">
    <citation type="journal article" date="2019" name="Sci. Rep.">
        <title>A high-quality genome of Eragrostis curvula grass provides insights into Poaceae evolution and supports new strategies to enhance forage quality.</title>
        <authorList>
            <person name="Carballo J."/>
            <person name="Santos B.A.C.M."/>
            <person name="Zappacosta D."/>
            <person name="Garbus I."/>
            <person name="Selva J.P."/>
            <person name="Gallo C.A."/>
            <person name="Diaz A."/>
            <person name="Albertini E."/>
            <person name="Caccamo M."/>
            <person name="Echenique V."/>
        </authorList>
    </citation>
    <scope>NUCLEOTIDE SEQUENCE [LARGE SCALE GENOMIC DNA]</scope>
    <source>
        <strain evidence="3">cv. Victoria</strain>
        <tissue evidence="2">Leaf</tissue>
    </source>
</reference>
<evidence type="ECO:0000256" key="1">
    <source>
        <dbReference type="SAM" id="MobiDB-lite"/>
    </source>
</evidence>
<dbReference type="Proteomes" id="UP000324897">
    <property type="component" value="Chromosome 2"/>
</dbReference>
<gene>
    <name evidence="2" type="ORF">EJB05_26057</name>
</gene>
<feature type="compositionally biased region" description="Low complexity" evidence="1">
    <location>
        <begin position="1"/>
        <end position="21"/>
    </location>
</feature>
<protein>
    <submittedName>
        <fullName evidence="2">Uncharacterized protein</fullName>
    </submittedName>
</protein>
<dbReference type="AlphaFoldDB" id="A0A5J9UK63"/>
<feature type="compositionally biased region" description="Basic residues" evidence="1">
    <location>
        <begin position="22"/>
        <end position="38"/>
    </location>
</feature>
<evidence type="ECO:0000313" key="3">
    <source>
        <dbReference type="Proteomes" id="UP000324897"/>
    </source>
</evidence>
<proteinExistence type="predicted"/>
<comment type="caution">
    <text evidence="2">The sequence shown here is derived from an EMBL/GenBank/DDBJ whole genome shotgun (WGS) entry which is preliminary data.</text>
</comment>
<feature type="non-terminal residue" evidence="2">
    <location>
        <position position="1"/>
    </location>
</feature>